<reference evidence="7 8" key="1">
    <citation type="submission" date="2024-01" db="EMBL/GenBank/DDBJ databases">
        <title>The genomes of 5 underutilized Papilionoideae crops provide insights into root nodulation and disease resistanc.</title>
        <authorList>
            <person name="Yuan L."/>
        </authorList>
    </citation>
    <scope>NUCLEOTIDE SEQUENCE [LARGE SCALE GENOMIC DNA]</scope>
    <source>
        <strain evidence="7">ZHUSHIDOU_FW_LH</strain>
        <tissue evidence="7">Leaf</tissue>
    </source>
</reference>
<dbReference type="GO" id="GO:0046982">
    <property type="term" value="F:protein heterodimerization activity"/>
    <property type="evidence" value="ECO:0007669"/>
    <property type="project" value="InterPro"/>
</dbReference>
<evidence type="ECO:0000256" key="4">
    <source>
        <dbReference type="ARBA" id="ARBA00023242"/>
    </source>
</evidence>
<proteinExistence type="predicted"/>
<dbReference type="PANTHER" id="PTHR46338:SF13">
    <property type="entry name" value="TRANSCRIPTION INITIATION FACTOR TFIID SUBUNIT 8-LIKE"/>
    <property type="match status" value="1"/>
</dbReference>
<organism evidence="7 8">
    <name type="scientific">Crotalaria pallida</name>
    <name type="common">Smooth rattlebox</name>
    <name type="synonym">Crotalaria striata</name>
    <dbReference type="NCBI Taxonomy" id="3830"/>
    <lineage>
        <taxon>Eukaryota</taxon>
        <taxon>Viridiplantae</taxon>
        <taxon>Streptophyta</taxon>
        <taxon>Embryophyta</taxon>
        <taxon>Tracheophyta</taxon>
        <taxon>Spermatophyta</taxon>
        <taxon>Magnoliopsida</taxon>
        <taxon>eudicotyledons</taxon>
        <taxon>Gunneridae</taxon>
        <taxon>Pentapetalae</taxon>
        <taxon>rosids</taxon>
        <taxon>fabids</taxon>
        <taxon>Fabales</taxon>
        <taxon>Fabaceae</taxon>
        <taxon>Papilionoideae</taxon>
        <taxon>50 kb inversion clade</taxon>
        <taxon>genistoids sensu lato</taxon>
        <taxon>core genistoids</taxon>
        <taxon>Crotalarieae</taxon>
        <taxon>Crotalaria</taxon>
    </lineage>
</organism>
<feature type="compositionally biased region" description="Basic residues" evidence="5">
    <location>
        <begin position="7"/>
        <end position="24"/>
    </location>
</feature>
<dbReference type="SMART" id="SM00576">
    <property type="entry name" value="BTP"/>
    <property type="match status" value="1"/>
</dbReference>
<evidence type="ECO:0000256" key="5">
    <source>
        <dbReference type="SAM" id="MobiDB-lite"/>
    </source>
</evidence>
<evidence type="ECO:0000313" key="7">
    <source>
        <dbReference type="EMBL" id="KAK7290684.1"/>
    </source>
</evidence>
<dbReference type="InterPro" id="IPR037818">
    <property type="entry name" value="TAF8"/>
</dbReference>
<evidence type="ECO:0000256" key="3">
    <source>
        <dbReference type="ARBA" id="ARBA00023163"/>
    </source>
</evidence>
<evidence type="ECO:0000259" key="6">
    <source>
        <dbReference type="SMART" id="SM00576"/>
    </source>
</evidence>
<name>A0AAN9J2N3_CROPI</name>
<dbReference type="Gene3D" id="1.10.20.10">
    <property type="entry name" value="Histone, subunit A"/>
    <property type="match status" value="1"/>
</dbReference>
<evidence type="ECO:0000256" key="2">
    <source>
        <dbReference type="ARBA" id="ARBA00023015"/>
    </source>
</evidence>
<dbReference type="EMBL" id="JAYWIO010000001">
    <property type="protein sequence ID" value="KAK7290684.1"/>
    <property type="molecule type" value="Genomic_DNA"/>
</dbReference>
<dbReference type="Pfam" id="PF07524">
    <property type="entry name" value="Bromo_TP"/>
    <property type="match status" value="1"/>
</dbReference>
<feature type="domain" description="Bromodomain associated" evidence="6">
    <location>
        <begin position="37"/>
        <end position="113"/>
    </location>
</feature>
<gene>
    <name evidence="7" type="ORF">RIF29_05278</name>
</gene>
<comment type="caution">
    <text evidence="7">The sequence shown here is derived from an EMBL/GenBank/DDBJ whole genome shotgun (WGS) entry which is preliminary data.</text>
</comment>
<dbReference type="Proteomes" id="UP001372338">
    <property type="component" value="Unassembled WGS sequence"/>
</dbReference>
<dbReference type="InterPro" id="IPR009072">
    <property type="entry name" value="Histone-fold"/>
</dbReference>
<evidence type="ECO:0000256" key="1">
    <source>
        <dbReference type="ARBA" id="ARBA00004123"/>
    </source>
</evidence>
<keyword evidence="4" id="KW-0539">Nucleus</keyword>
<protein>
    <recommendedName>
        <fullName evidence="6">Bromodomain associated domain-containing protein</fullName>
    </recommendedName>
</protein>
<keyword evidence="2" id="KW-0805">Transcription regulation</keyword>
<dbReference type="GO" id="GO:0005669">
    <property type="term" value="C:transcription factor TFIID complex"/>
    <property type="evidence" value="ECO:0007669"/>
    <property type="project" value="InterPro"/>
</dbReference>
<feature type="region of interest" description="Disordered" evidence="5">
    <location>
        <begin position="1"/>
        <end position="29"/>
    </location>
</feature>
<comment type="subcellular location">
    <subcellularLocation>
        <location evidence="1">Nucleus</location>
    </subcellularLocation>
</comment>
<dbReference type="AlphaFoldDB" id="A0AAN9J2N3"/>
<evidence type="ECO:0000313" key="8">
    <source>
        <dbReference type="Proteomes" id="UP001372338"/>
    </source>
</evidence>
<dbReference type="InterPro" id="IPR006565">
    <property type="entry name" value="BTP"/>
</dbReference>
<sequence length="302" mass="33780">MNNKSAAKAKAKAPRKTKGKKKRNSPVNVAQVAETPSEFALTVNKIAVAQICQSIGYKRSKCNALETLTNVATKYIQAIARSASSFANASNRTDVNFFDLVNGINDMSSDRGFSGGSTMHKSNLLKSGALRDIMSFVNLSNEVPFAKPNLEHNVDSCTSTSACCQEAKVQHLHIPRWLPDFPKESLYKNCDKVLIKERKCGEKLWEHSLAICNGNVEENKLVFKRNEIDVREGKEARMKLAKRRGRVKFKIGGKEEKQIVLGVNSRNGACKGRKRVSWSHDKMTECMVQKDEDEMSALKRKR</sequence>
<dbReference type="SUPFAM" id="SSF47113">
    <property type="entry name" value="Histone-fold"/>
    <property type="match status" value="1"/>
</dbReference>
<keyword evidence="3" id="KW-0804">Transcription</keyword>
<keyword evidence="8" id="KW-1185">Reference proteome</keyword>
<dbReference type="PANTHER" id="PTHR46338">
    <property type="entry name" value="TRANSCRIPTION INITIATION FACTOR TFIID SUBUNIT 8"/>
    <property type="match status" value="1"/>
</dbReference>
<accession>A0AAN9J2N3</accession>